<dbReference type="AlphaFoldDB" id="A0A3G1AA30"/>
<gene>
    <name evidence="1" type="ORF">TCARB_1781</name>
</gene>
<accession>A0A3G1AA30</accession>
<reference evidence="2" key="1">
    <citation type="book" date="2010" name="EXTREMOPHILES" publisher="0:0-0">
        <title>Complete genome sequences of ten hyperthermophilic archaea reveal their metabolic capabilities and possible ecological roles.</title>
        <editorList>
            <person name="?"/>
        </editorList>
        <authorList>
            <person name="Ravin N.V."/>
            <person name="Mardanov A.V."/>
            <person name="Bonch-Osmolovskaya E.A."/>
            <person name="Skryabin K.G."/>
        </authorList>
    </citation>
    <scope>NUCLEOTIDE SEQUENCE [LARGE SCALE GENOMIC DNA]</scope>
    <source>
        <strain evidence="2">1505</strain>
    </source>
</reference>
<proteinExistence type="predicted"/>
<evidence type="ECO:0000313" key="1">
    <source>
        <dbReference type="EMBL" id="AJB42817.1"/>
    </source>
</evidence>
<dbReference type="EMBL" id="CP007493">
    <property type="protein sequence ID" value="AJB42817.1"/>
    <property type="molecule type" value="Genomic_DNA"/>
</dbReference>
<dbReference type="Proteomes" id="UP000266720">
    <property type="component" value="Chromosome"/>
</dbReference>
<evidence type="ECO:0000313" key="2">
    <source>
        <dbReference type="Proteomes" id="UP000266720"/>
    </source>
</evidence>
<name>A0A3G1AA30_9CREN</name>
<organism evidence="1 2">
    <name type="scientific">Thermofilum adornatum 1505</name>
    <dbReference type="NCBI Taxonomy" id="697581"/>
    <lineage>
        <taxon>Archaea</taxon>
        <taxon>Thermoproteota</taxon>
        <taxon>Thermoprotei</taxon>
        <taxon>Thermofilales</taxon>
        <taxon>Thermofilaceae</taxon>
        <taxon>Thermofilum</taxon>
    </lineage>
</organism>
<dbReference type="KEGG" id="tcb:TCARB_1781"/>
<sequence>MIDGKAYPKIKARDATQKELKVDITRNDYFDIPDIVLMQLRKN</sequence>
<protein>
    <submittedName>
        <fullName evidence="1">Uncharacterized protein</fullName>
    </submittedName>
</protein>